<sequence>GINYLSSSSSSKPTESSSSSSKSTESSSSLFPISPSPSITKTTSNKRKTMLTINGYQYQLKNFNKSKTIKFWRCAKRSCGVLLHTNLKDEFVRFSGKTTEHSHLPNPTQLEIRNLKEAMRQRAENELTPLQEIAEQEVRKGLLTGEALAVLPNITNI</sequence>
<dbReference type="Proteomes" id="UP000663836">
    <property type="component" value="Unassembled WGS sequence"/>
</dbReference>
<dbReference type="AlphaFoldDB" id="A0A820DPX2"/>
<evidence type="ECO:0000256" key="1">
    <source>
        <dbReference type="ARBA" id="ARBA00022723"/>
    </source>
</evidence>
<feature type="non-terminal residue" evidence="6">
    <location>
        <position position="1"/>
    </location>
</feature>
<feature type="domain" description="FLYWCH-type" evidence="5">
    <location>
        <begin position="42"/>
        <end position="103"/>
    </location>
</feature>
<dbReference type="Pfam" id="PF04500">
    <property type="entry name" value="FLYWCH"/>
    <property type="match status" value="1"/>
</dbReference>
<keyword evidence="1" id="KW-0479">Metal-binding</keyword>
<dbReference type="Gene3D" id="2.20.25.240">
    <property type="match status" value="1"/>
</dbReference>
<evidence type="ECO:0000313" key="6">
    <source>
        <dbReference type="EMBL" id="CAF4235009.1"/>
    </source>
</evidence>
<name>A0A820DPX2_9BILA</name>
<evidence type="ECO:0000256" key="2">
    <source>
        <dbReference type="ARBA" id="ARBA00022771"/>
    </source>
</evidence>
<comment type="caution">
    <text evidence="6">The sequence shown here is derived from an EMBL/GenBank/DDBJ whole genome shotgun (WGS) entry which is preliminary data.</text>
</comment>
<proteinExistence type="predicted"/>
<keyword evidence="2" id="KW-0863">Zinc-finger</keyword>
<protein>
    <recommendedName>
        <fullName evidence="5">FLYWCH-type domain-containing protein</fullName>
    </recommendedName>
</protein>
<dbReference type="InterPro" id="IPR007588">
    <property type="entry name" value="Znf_FLYWCH"/>
</dbReference>
<evidence type="ECO:0000256" key="4">
    <source>
        <dbReference type="SAM" id="MobiDB-lite"/>
    </source>
</evidence>
<feature type="non-terminal residue" evidence="6">
    <location>
        <position position="157"/>
    </location>
</feature>
<evidence type="ECO:0000313" key="7">
    <source>
        <dbReference type="Proteomes" id="UP000663836"/>
    </source>
</evidence>
<evidence type="ECO:0000259" key="5">
    <source>
        <dbReference type="Pfam" id="PF04500"/>
    </source>
</evidence>
<organism evidence="6 7">
    <name type="scientific">Rotaria sordida</name>
    <dbReference type="NCBI Taxonomy" id="392033"/>
    <lineage>
        <taxon>Eukaryota</taxon>
        <taxon>Metazoa</taxon>
        <taxon>Spiralia</taxon>
        <taxon>Gnathifera</taxon>
        <taxon>Rotifera</taxon>
        <taxon>Eurotatoria</taxon>
        <taxon>Bdelloidea</taxon>
        <taxon>Philodinida</taxon>
        <taxon>Philodinidae</taxon>
        <taxon>Rotaria</taxon>
    </lineage>
</organism>
<dbReference type="GO" id="GO:0008270">
    <property type="term" value="F:zinc ion binding"/>
    <property type="evidence" value="ECO:0007669"/>
    <property type="project" value="UniProtKB-KW"/>
</dbReference>
<evidence type="ECO:0000256" key="3">
    <source>
        <dbReference type="ARBA" id="ARBA00022833"/>
    </source>
</evidence>
<feature type="region of interest" description="Disordered" evidence="4">
    <location>
        <begin position="1"/>
        <end position="45"/>
    </location>
</feature>
<feature type="compositionally biased region" description="Low complexity" evidence="4">
    <location>
        <begin position="1"/>
        <end position="43"/>
    </location>
</feature>
<keyword evidence="3" id="KW-0862">Zinc</keyword>
<dbReference type="EMBL" id="CAJOBD010019497">
    <property type="protein sequence ID" value="CAF4235009.1"/>
    <property type="molecule type" value="Genomic_DNA"/>
</dbReference>
<reference evidence="6" key="1">
    <citation type="submission" date="2021-02" db="EMBL/GenBank/DDBJ databases">
        <authorList>
            <person name="Nowell W R."/>
        </authorList>
    </citation>
    <scope>NUCLEOTIDE SEQUENCE</scope>
</reference>
<gene>
    <name evidence="6" type="ORF">JBS370_LOCUS38051</name>
</gene>
<accession>A0A820DPX2</accession>